<dbReference type="OrthoDB" id="422700at2759"/>
<comment type="subcellular location">
    <subcellularLocation>
        <location evidence="2">Cytoplasm</location>
        <location evidence="2">Cytosol</location>
    </subcellularLocation>
</comment>
<evidence type="ECO:0000256" key="11">
    <source>
        <dbReference type="PROSITE-ProRule" id="PRU00331"/>
    </source>
</evidence>
<feature type="active site" evidence="11">
    <location>
        <position position="141"/>
    </location>
</feature>
<dbReference type="InterPro" id="IPR040053">
    <property type="entry name" value="JOSD1/2"/>
</dbReference>
<dbReference type="GO" id="GO:0005829">
    <property type="term" value="C:cytosol"/>
    <property type="evidence" value="ECO:0007669"/>
    <property type="project" value="UniProtKB-SubCell"/>
</dbReference>
<proteinExistence type="predicted"/>
<keyword evidence="7 11" id="KW-0378">Hydrolase</keyword>
<evidence type="ECO:0000256" key="10">
    <source>
        <dbReference type="ARBA" id="ARBA00077222"/>
    </source>
</evidence>
<dbReference type="Pfam" id="PF02099">
    <property type="entry name" value="Josephin"/>
    <property type="match status" value="1"/>
</dbReference>
<dbReference type="PANTHER" id="PTHR13291:SF0">
    <property type="entry name" value="JOSEPHIN-LIKE PROTEIN"/>
    <property type="match status" value="1"/>
</dbReference>
<evidence type="ECO:0000256" key="9">
    <source>
        <dbReference type="ARBA" id="ARBA00069892"/>
    </source>
</evidence>
<evidence type="ECO:0000313" key="15">
    <source>
        <dbReference type="Proteomes" id="UP000507470"/>
    </source>
</evidence>
<keyword evidence="5" id="KW-0645">Protease</keyword>
<evidence type="ECO:0000259" key="13">
    <source>
        <dbReference type="PROSITE" id="PS50957"/>
    </source>
</evidence>
<evidence type="ECO:0000256" key="5">
    <source>
        <dbReference type="ARBA" id="ARBA00022670"/>
    </source>
</evidence>
<evidence type="ECO:0000256" key="2">
    <source>
        <dbReference type="ARBA" id="ARBA00004514"/>
    </source>
</evidence>
<evidence type="ECO:0000256" key="1">
    <source>
        <dbReference type="ARBA" id="ARBA00000707"/>
    </source>
</evidence>
<evidence type="ECO:0000256" key="3">
    <source>
        <dbReference type="ARBA" id="ARBA00012759"/>
    </source>
</evidence>
<keyword evidence="6" id="KW-0833">Ubl conjugation pathway</keyword>
<dbReference type="EC" id="3.4.19.12" evidence="3"/>
<dbReference type="Gene3D" id="3.90.70.40">
    <property type="match status" value="1"/>
</dbReference>
<feature type="active site" evidence="11">
    <location>
        <position position="24"/>
    </location>
</feature>
<dbReference type="PROSITE" id="PS50957">
    <property type="entry name" value="JOSEPHIN"/>
    <property type="match status" value="1"/>
</dbReference>
<evidence type="ECO:0000256" key="6">
    <source>
        <dbReference type="ARBA" id="ARBA00022786"/>
    </source>
</evidence>
<accession>A0A6J8BMR3</accession>
<feature type="active site" evidence="11">
    <location>
        <position position="126"/>
    </location>
</feature>
<dbReference type="GO" id="GO:0004843">
    <property type="term" value="F:cysteine-type deubiquitinase activity"/>
    <property type="evidence" value="ECO:0007669"/>
    <property type="project" value="UniProtKB-EC"/>
</dbReference>
<dbReference type="SMART" id="SM01246">
    <property type="entry name" value="Josephin"/>
    <property type="match status" value="1"/>
</dbReference>
<dbReference type="PANTHER" id="PTHR13291">
    <property type="entry name" value="JOSEPHIN 1, 2"/>
    <property type="match status" value="1"/>
</dbReference>
<evidence type="ECO:0000256" key="12">
    <source>
        <dbReference type="SAM" id="MobiDB-lite"/>
    </source>
</evidence>
<reference evidence="14 15" key="1">
    <citation type="submission" date="2020-06" db="EMBL/GenBank/DDBJ databases">
        <authorList>
            <person name="Li R."/>
            <person name="Bekaert M."/>
        </authorList>
    </citation>
    <scope>NUCLEOTIDE SEQUENCE [LARGE SCALE GENOMIC DNA]</scope>
    <source>
        <strain evidence="15">wild</strain>
    </source>
</reference>
<dbReference type="InterPro" id="IPR006155">
    <property type="entry name" value="Josephin"/>
</dbReference>
<feature type="region of interest" description="Disordered" evidence="12">
    <location>
        <begin position="206"/>
        <end position="229"/>
    </location>
</feature>
<protein>
    <recommendedName>
        <fullName evidence="9">Josephin-2</fullName>
        <ecNumber evidence="3">3.4.19.12</ecNumber>
    </recommendedName>
    <alternativeName>
        <fullName evidence="10">Josephin domain-containing protein 2</fullName>
    </alternativeName>
</protein>
<evidence type="ECO:0000256" key="8">
    <source>
        <dbReference type="ARBA" id="ARBA00058284"/>
    </source>
</evidence>
<dbReference type="EMBL" id="CACVKT020003553">
    <property type="protein sequence ID" value="CAC5384380.1"/>
    <property type="molecule type" value="Genomic_DNA"/>
</dbReference>
<keyword evidence="15" id="KW-1185">Reference proteome</keyword>
<dbReference type="GO" id="GO:0016579">
    <property type="term" value="P:protein deubiquitination"/>
    <property type="evidence" value="ECO:0007669"/>
    <property type="project" value="InterPro"/>
</dbReference>
<dbReference type="AlphaFoldDB" id="A0A6J8BMR3"/>
<dbReference type="FunFam" id="3.90.70.40:FF:000003">
    <property type="entry name" value="josephin-2 isoform X1"/>
    <property type="match status" value="1"/>
</dbReference>
<evidence type="ECO:0000313" key="14">
    <source>
        <dbReference type="EMBL" id="CAC5384380.1"/>
    </source>
</evidence>
<sequence length="229" mass="26632">MQMLDDMESQKVDLYHEKQVKELCALHALNNLFQDKKAFSKKDLDEICLNLSPDCFINPHRSLLGFGNYDVNVLMAAVQTKDCETIWFDKRKDIRCLSPDNIFGFILNTPSDYKWGFFHLPFKRKHWISFRKIGDVYYNLDSKLESPELIGDDNLLLDYLQSELHEGDKELLLVVSRDIANSGLWKHAYNNLENGQLNSVHKIEENDSEISNRKENSTSKPVLQSMDDL</sequence>
<comment type="function">
    <text evidence="8">Cleaves 'Lys-63'-linked poly-ubiquitin chains, and with lesser efficiency 'Lys-48'-linked poly-ubiquitin chains (in vitro). May act as a deubiquitinating enzyme.</text>
</comment>
<dbReference type="GO" id="GO:0006508">
    <property type="term" value="P:proteolysis"/>
    <property type="evidence" value="ECO:0007669"/>
    <property type="project" value="UniProtKB-KW"/>
</dbReference>
<keyword evidence="4" id="KW-0963">Cytoplasm</keyword>
<name>A0A6J8BMR3_MYTCO</name>
<feature type="compositionally biased region" description="Basic and acidic residues" evidence="12">
    <location>
        <begin position="206"/>
        <end position="217"/>
    </location>
</feature>
<feature type="domain" description="Josephin" evidence="13">
    <location>
        <begin position="11"/>
        <end position="189"/>
    </location>
</feature>
<dbReference type="PRINTS" id="PR01233">
    <property type="entry name" value="JOSEPHIN"/>
</dbReference>
<comment type="catalytic activity">
    <reaction evidence="1">
        <text>Thiol-dependent hydrolysis of ester, thioester, amide, peptide and isopeptide bonds formed by the C-terminal Gly of ubiquitin (a 76-residue protein attached to proteins as an intracellular targeting signal).</text>
        <dbReference type="EC" id="3.4.19.12"/>
    </reaction>
</comment>
<gene>
    <name evidence="14" type="ORF">MCOR_20033</name>
</gene>
<organism evidence="14 15">
    <name type="scientific">Mytilus coruscus</name>
    <name type="common">Sea mussel</name>
    <dbReference type="NCBI Taxonomy" id="42192"/>
    <lineage>
        <taxon>Eukaryota</taxon>
        <taxon>Metazoa</taxon>
        <taxon>Spiralia</taxon>
        <taxon>Lophotrochozoa</taxon>
        <taxon>Mollusca</taxon>
        <taxon>Bivalvia</taxon>
        <taxon>Autobranchia</taxon>
        <taxon>Pteriomorphia</taxon>
        <taxon>Mytilida</taxon>
        <taxon>Mytiloidea</taxon>
        <taxon>Mytilidae</taxon>
        <taxon>Mytilinae</taxon>
        <taxon>Mytilus</taxon>
    </lineage>
</organism>
<evidence type="ECO:0000256" key="4">
    <source>
        <dbReference type="ARBA" id="ARBA00022490"/>
    </source>
</evidence>
<dbReference type="Proteomes" id="UP000507470">
    <property type="component" value="Unassembled WGS sequence"/>
</dbReference>
<evidence type="ECO:0000256" key="7">
    <source>
        <dbReference type="ARBA" id="ARBA00022801"/>
    </source>
</evidence>